<dbReference type="Pfam" id="PF17390">
    <property type="entry name" value="Bac_rhamnosid_C"/>
    <property type="match status" value="1"/>
</dbReference>
<dbReference type="Pfam" id="PF17389">
    <property type="entry name" value="Bac_rhamnosid6H"/>
    <property type="match status" value="1"/>
</dbReference>
<proteinExistence type="predicted"/>
<evidence type="ECO:0000313" key="9">
    <source>
        <dbReference type="Proteomes" id="UP000239711"/>
    </source>
</evidence>
<evidence type="ECO:0000256" key="2">
    <source>
        <dbReference type="ARBA" id="ARBA00012652"/>
    </source>
</evidence>
<evidence type="ECO:0000313" key="8">
    <source>
        <dbReference type="EMBL" id="PRD49279.1"/>
    </source>
</evidence>
<evidence type="ECO:0000256" key="1">
    <source>
        <dbReference type="ARBA" id="ARBA00001445"/>
    </source>
</evidence>
<dbReference type="Pfam" id="PF05592">
    <property type="entry name" value="Bac_rhamnosid"/>
    <property type="match status" value="1"/>
</dbReference>
<dbReference type="Gene3D" id="2.60.420.10">
    <property type="entry name" value="Maltose phosphorylase, domain 3"/>
    <property type="match status" value="1"/>
</dbReference>
<keyword evidence="3" id="KW-0378">Hydrolase</keyword>
<evidence type="ECO:0000259" key="7">
    <source>
        <dbReference type="Pfam" id="PF17390"/>
    </source>
</evidence>
<dbReference type="Gene3D" id="2.60.40.10">
    <property type="entry name" value="Immunoglobulins"/>
    <property type="match status" value="1"/>
</dbReference>
<feature type="domain" description="Alpha-L-rhamnosidase C-terminal" evidence="7">
    <location>
        <begin position="805"/>
        <end position="879"/>
    </location>
</feature>
<reference evidence="8 9" key="1">
    <citation type="submission" date="2018-02" db="EMBL/GenBank/DDBJ databases">
        <title>The draft genome of Sphingobacterium sp. 5JN-11.</title>
        <authorList>
            <person name="Liu L."/>
            <person name="Li L."/>
            <person name="Liang L."/>
            <person name="Zhang X."/>
            <person name="Wang T."/>
        </authorList>
    </citation>
    <scope>NUCLEOTIDE SEQUENCE [LARGE SCALE GENOMIC DNA]</scope>
    <source>
        <strain evidence="8 9">5JN-11</strain>
    </source>
</reference>
<dbReference type="InterPro" id="IPR035396">
    <property type="entry name" value="Bac_rhamnosid6H"/>
</dbReference>
<feature type="domain" description="Alpha-L-rhamnosidase concanavalin-like" evidence="4">
    <location>
        <begin position="354"/>
        <end position="453"/>
    </location>
</feature>
<gene>
    <name evidence="8" type="ORF">C5745_01235</name>
</gene>
<feature type="domain" description="Bacterial alpha-L-rhamnosidase N-terminal" evidence="5">
    <location>
        <begin position="173"/>
        <end position="343"/>
    </location>
</feature>
<evidence type="ECO:0000259" key="5">
    <source>
        <dbReference type="Pfam" id="PF08531"/>
    </source>
</evidence>
<feature type="domain" description="Alpha-L-rhamnosidase six-hairpin glycosidase" evidence="6">
    <location>
        <begin position="458"/>
        <end position="803"/>
    </location>
</feature>
<comment type="caution">
    <text evidence="8">The sequence shown here is derived from an EMBL/GenBank/DDBJ whole genome shotgun (WGS) entry which is preliminary data.</text>
</comment>
<dbReference type="PANTHER" id="PTHR33307:SF6">
    <property type="entry name" value="ALPHA-RHAMNOSIDASE (EUROFUNG)-RELATED"/>
    <property type="match status" value="1"/>
</dbReference>
<evidence type="ECO:0000259" key="6">
    <source>
        <dbReference type="Pfam" id="PF17389"/>
    </source>
</evidence>
<dbReference type="Proteomes" id="UP000239711">
    <property type="component" value="Unassembled WGS sequence"/>
</dbReference>
<dbReference type="EC" id="3.2.1.40" evidence="2"/>
<dbReference type="PANTHER" id="PTHR33307">
    <property type="entry name" value="ALPHA-RHAMNOSIDASE (EUROFUNG)"/>
    <property type="match status" value="1"/>
</dbReference>
<protein>
    <recommendedName>
        <fullName evidence="2">alpha-L-rhamnosidase</fullName>
        <ecNumber evidence="2">3.2.1.40</ecNumber>
    </recommendedName>
</protein>
<dbReference type="AlphaFoldDB" id="A0A2S9J970"/>
<dbReference type="InterPro" id="IPR008902">
    <property type="entry name" value="Rhamnosid_concanavalin"/>
</dbReference>
<dbReference type="Gene3D" id="2.60.120.260">
    <property type="entry name" value="Galactose-binding domain-like"/>
    <property type="match status" value="2"/>
</dbReference>
<evidence type="ECO:0000259" key="4">
    <source>
        <dbReference type="Pfam" id="PF05592"/>
    </source>
</evidence>
<keyword evidence="9" id="KW-1185">Reference proteome</keyword>
<sequence>MKGIGKITGVLVWVCLSLTAFAQPRVDVLRCELLTNPIGIDKTNPRLSWQIQADGRNVVQTAYHILVASSPEKLAQHIGDLWDSGKQISDNSISVFYDGKALKSDMEVFWKVKVSTNQGESDWSAPASWRVGLLYYKDWNRRWIGFDGYFDSDDKDAGYLSARYFRKEISLTKEVQQATAYIMGLGLYELYIDGKKIGDQVLAPGLTDYTKNVKYNVFDVTESLSGKEHALGVILGNGRYYAIRQEKPYKVKNFGFPKMQMQIRITYTDGSQQTIHTDDTWKGTTEGPILSNNEYDGEIYDARKELRGWATVGYDDGAWRKAEYVQEPGGNYEAQLNRNMKVMQDLKAVSIIAKGDGKYIIDYGQNFSGWVKMRVQGESGAKVTLRFAESLNEDGTLFRDNLRAAKATDVYVLKGQGVEEWEPRFTYHGFRYVEVEGYPGEALTDNFVGRLVYDEMETVGSFSSSNGLLNQIYTNAWWGIASNYKSIPVDCPQRNERQAWLGDRPISAYGENFMFDNANFYFKWLEDIRLSQKEDGAIPDVAPAFWRYYSDNMTWPGTYLIIADMLYQQTGDIRVLQNHYPAMKRWMQYMQARYMDDEGIITKDSYGDWCAPPATIEEGRGKSADKKYPNPLLSTAYYYHLLNMMARFSEHTENVQDRVAFEQAAEKMKIDFNKRFYHPGGYYGKNTLTENILAMYFGLVEDGNKEKLADRIVTIIENENNGHLSTGVVGTQWIMRTLTDIGRSDLAYKLATNTAYPSWGYMIEHGATTIWELWNGDTAHPRMNSQNHVMMLGDLIVWYYENLAGIKSEENGFQTIVMKPELIAGLDHVDARYESLYGEIVSNWTKHKSAFEWKIAIPENAKAVVYLPAKETSSITEGNKNLSAHKDIKILSADADRVKIAIGSGTYQFKTKL</sequence>
<dbReference type="Gene3D" id="1.50.10.10">
    <property type="match status" value="1"/>
</dbReference>
<name>A0A2S9J970_9SPHI</name>
<dbReference type="Pfam" id="PF25788">
    <property type="entry name" value="Ig_Rha78A_N"/>
    <property type="match status" value="1"/>
</dbReference>
<dbReference type="GO" id="GO:0005975">
    <property type="term" value="P:carbohydrate metabolic process"/>
    <property type="evidence" value="ECO:0007669"/>
    <property type="project" value="InterPro"/>
</dbReference>
<dbReference type="SUPFAM" id="SSF48208">
    <property type="entry name" value="Six-hairpin glycosidases"/>
    <property type="match status" value="1"/>
</dbReference>
<comment type="catalytic activity">
    <reaction evidence="1">
        <text>Hydrolysis of terminal non-reducing alpha-L-rhamnose residues in alpha-L-rhamnosides.</text>
        <dbReference type="EC" id="3.2.1.40"/>
    </reaction>
</comment>
<dbReference type="InterPro" id="IPR013783">
    <property type="entry name" value="Ig-like_fold"/>
</dbReference>
<dbReference type="InterPro" id="IPR008928">
    <property type="entry name" value="6-hairpin_glycosidase_sf"/>
</dbReference>
<dbReference type="InterPro" id="IPR013737">
    <property type="entry name" value="Bac_rhamnosid_N"/>
</dbReference>
<accession>A0A2S9J970</accession>
<dbReference type="InterPro" id="IPR016007">
    <property type="entry name" value="Alpha_rhamnosid"/>
</dbReference>
<dbReference type="PIRSF" id="PIRSF010631">
    <property type="entry name" value="A-rhamnsds"/>
    <property type="match status" value="1"/>
</dbReference>
<dbReference type="OrthoDB" id="9766741at2"/>
<evidence type="ECO:0000256" key="3">
    <source>
        <dbReference type="ARBA" id="ARBA00022801"/>
    </source>
</evidence>
<dbReference type="RefSeq" id="WP_105715121.1">
    <property type="nucleotide sequence ID" value="NZ_PVBQ01000001.1"/>
</dbReference>
<dbReference type="InterPro" id="IPR035398">
    <property type="entry name" value="Bac_rhamnosid_C"/>
</dbReference>
<dbReference type="InterPro" id="IPR012341">
    <property type="entry name" value="6hp_glycosidase-like_sf"/>
</dbReference>
<dbReference type="GO" id="GO:0030596">
    <property type="term" value="F:alpha-L-rhamnosidase activity"/>
    <property type="evidence" value="ECO:0007669"/>
    <property type="project" value="UniProtKB-EC"/>
</dbReference>
<dbReference type="Pfam" id="PF08531">
    <property type="entry name" value="Bac_rhamnosid_N"/>
    <property type="match status" value="1"/>
</dbReference>
<organism evidence="8 9">
    <name type="scientific">Sphingobacterium haloxyli</name>
    <dbReference type="NCBI Taxonomy" id="2100533"/>
    <lineage>
        <taxon>Bacteria</taxon>
        <taxon>Pseudomonadati</taxon>
        <taxon>Bacteroidota</taxon>
        <taxon>Sphingobacteriia</taxon>
        <taxon>Sphingobacteriales</taxon>
        <taxon>Sphingobacteriaceae</taxon>
        <taxon>Sphingobacterium</taxon>
    </lineage>
</organism>
<dbReference type="EMBL" id="PVBQ01000001">
    <property type="protein sequence ID" value="PRD49279.1"/>
    <property type="molecule type" value="Genomic_DNA"/>
</dbReference>